<dbReference type="PANTHER" id="PTHR33284">
    <property type="entry name" value="RIBOSOMAL PROTEIN L25/GLN-TRNA SYNTHETASE, ANTI-CODON-BINDING DOMAIN-CONTAINING PROTEIN"/>
    <property type="match status" value="1"/>
</dbReference>
<proteinExistence type="inferred from homology"/>
<dbReference type="InterPro" id="IPR037121">
    <property type="entry name" value="Ribosomal_bL25_C"/>
</dbReference>
<protein>
    <recommendedName>
        <fullName evidence="5">Large ribosomal subunit protein bL25</fullName>
    </recommendedName>
    <alternativeName>
        <fullName evidence="5">General stress protein CTC</fullName>
    </alternativeName>
</protein>
<keyword evidence="4 5" id="KW-0687">Ribonucleoprotein</keyword>
<evidence type="ECO:0000256" key="1">
    <source>
        <dbReference type="ARBA" id="ARBA00022730"/>
    </source>
</evidence>
<dbReference type="InterPro" id="IPR011035">
    <property type="entry name" value="Ribosomal_bL25/Gln-tRNA_synth"/>
</dbReference>
<dbReference type="InterPro" id="IPR020930">
    <property type="entry name" value="Ribosomal_uL5_bac-type"/>
</dbReference>
<dbReference type="SUPFAM" id="SSF50715">
    <property type="entry name" value="Ribosomal protein L25-like"/>
    <property type="match status" value="1"/>
</dbReference>
<dbReference type="PANTHER" id="PTHR33284:SF1">
    <property type="entry name" value="RIBOSOMAL PROTEIN L25_GLN-TRNA SYNTHETASE, ANTI-CODON-BINDING DOMAIN-CONTAINING PROTEIN"/>
    <property type="match status" value="1"/>
</dbReference>
<comment type="subunit">
    <text evidence="5">Part of the 50S ribosomal subunit; part of the 5S rRNA/L5/L18/L25 subcomplex. Contacts the 5S rRNA. Binds to the 5S rRNA independently of L5 and L18.</text>
</comment>
<organism evidence="9 10">
    <name type="scientific">Eiseniibacteriota bacterium</name>
    <dbReference type="NCBI Taxonomy" id="2212470"/>
    <lineage>
        <taxon>Bacteria</taxon>
        <taxon>Candidatus Eiseniibacteriota</taxon>
    </lineage>
</organism>
<feature type="domain" description="Large ribosomal subunit protein bL25 L25" evidence="7">
    <location>
        <begin position="8"/>
        <end position="94"/>
    </location>
</feature>
<evidence type="ECO:0000313" key="9">
    <source>
        <dbReference type="EMBL" id="MBI5170028.1"/>
    </source>
</evidence>
<evidence type="ECO:0000256" key="6">
    <source>
        <dbReference type="SAM" id="MobiDB-lite"/>
    </source>
</evidence>
<comment type="similarity">
    <text evidence="5">Belongs to the bacterial ribosomal protein bL25 family. CTC subfamily.</text>
</comment>
<keyword evidence="3 5" id="KW-0689">Ribosomal protein</keyword>
<evidence type="ECO:0000259" key="7">
    <source>
        <dbReference type="Pfam" id="PF01386"/>
    </source>
</evidence>
<evidence type="ECO:0000313" key="10">
    <source>
        <dbReference type="Proteomes" id="UP000696931"/>
    </source>
</evidence>
<evidence type="ECO:0000256" key="4">
    <source>
        <dbReference type="ARBA" id="ARBA00023274"/>
    </source>
</evidence>
<accession>A0A933SE21</accession>
<dbReference type="HAMAP" id="MF_01334">
    <property type="entry name" value="Ribosomal_bL25_CTC"/>
    <property type="match status" value="1"/>
</dbReference>
<keyword evidence="1 5" id="KW-0699">rRNA-binding</keyword>
<feature type="region of interest" description="Disordered" evidence="6">
    <location>
        <begin position="1"/>
        <end position="22"/>
    </location>
</feature>
<reference evidence="9" key="1">
    <citation type="submission" date="2020-07" db="EMBL/GenBank/DDBJ databases">
        <title>Huge and variable diversity of episymbiotic CPR bacteria and DPANN archaea in groundwater ecosystems.</title>
        <authorList>
            <person name="He C.Y."/>
            <person name="Keren R."/>
            <person name="Whittaker M."/>
            <person name="Farag I.F."/>
            <person name="Doudna J."/>
            <person name="Cate J.H.D."/>
            <person name="Banfield J.F."/>
        </authorList>
    </citation>
    <scope>NUCLEOTIDE SEQUENCE</scope>
    <source>
        <strain evidence="9">NC_groundwater_1813_Pr3_B-0.1um_71_17</strain>
    </source>
</reference>
<dbReference type="AlphaFoldDB" id="A0A933SE21"/>
<feature type="domain" description="Large ribosomal subunit protein bL25 beta" evidence="8">
    <location>
        <begin position="102"/>
        <end position="184"/>
    </location>
</feature>
<sequence>MSSVIQMNGTRRESIGKGGARKARAAGQLPGVVYGHGEEPMAVAVDYREFMTQMRKHKGANPIVNLNLGGHELTALVRDAQIDPISQAVLHVDFQHISLTEKITVEVPIHPVGVAIGVKDGGGILEMIHRTLEIRCLPTAIPGSIDVDVTALAVGQALHVSDVKVEGIEILSDPETTLILIAAPTVEEAAAAVPGTTAEPEVVGAKGKKEEAAAEEKKK</sequence>
<feature type="region of interest" description="Disordered" evidence="6">
    <location>
        <begin position="192"/>
        <end position="219"/>
    </location>
</feature>
<dbReference type="GO" id="GO:0003735">
    <property type="term" value="F:structural constituent of ribosome"/>
    <property type="evidence" value="ECO:0007669"/>
    <property type="project" value="InterPro"/>
</dbReference>
<dbReference type="GO" id="GO:0006412">
    <property type="term" value="P:translation"/>
    <property type="evidence" value="ECO:0007669"/>
    <property type="project" value="UniProtKB-UniRule"/>
</dbReference>
<evidence type="ECO:0000259" key="8">
    <source>
        <dbReference type="Pfam" id="PF14693"/>
    </source>
</evidence>
<dbReference type="Gene3D" id="2.40.240.10">
    <property type="entry name" value="Ribosomal Protein L25, Chain P"/>
    <property type="match status" value="1"/>
</dbReference>
<dbReference type="InterPro" id="IPR029751">
    <property type="entry name" value="Ribosomal_L25_dom"/>
</dbReference>
<dbReference type="GO" id="GO:0022625">
    <property type="term" value="C:cytosolic large ribosomal subunit"/>
    <property type="evidence" value="ECO:0007669"/>
    <property type="project" value="TreeGrafter"/>
</dbReference>
<gene>
    <name evidence="5" type="primary">rplY</name>
    <name evidence="5" type="synonym">ctc</name>
    <name evidence="9" type="ORF">HZA61_11105</name>
</gene>
<dbReference type="Pfam" id="PF01386">
    <property type="entry name" value="Ribosomal_L25p"/>
    <property type="match status" value="1"/>
</dbReference>
<evidence type="ECO:0000256" key="2">
    <source>
        <dbReference type="ARBA" id="ARBA00022884"/>
    </source>
</evidence>
<dbReference type="InterPro" id="IPR020057">
    <property type="entry name" value="Ribosomal_bL25_b-dom"/>
</dbReference>
<comment type="caution">
    <text evidence="9">The sequence shown here is derived from an EMBL/GenBank/DDBJ whole genome shotgun (WGS) entry which is preliminary data.</text>
</comment>
<feature type="compositionally biased region" description="Low complexity" evidence="6">
    <location>
        <begin position="192"/>
        <end position="205"/>
    </location>
</feature>
<dbReference type="Gene3D" id="2.170.120.20">
    <property type="entry name" value="Ribosomal protein L25, beta domain"/>
    <property type="match status" value="1"/>
</dbReference>
<dbReference type="InterPro" id="IPR001021">
    <property type="entry name" value="Ribosomal_bL25_long"/>
</dbReference>
<evidence type="ECO:0000256" key="3">
    <source>
        <dbReference type="ARBA" id="ARBA00022980"/>
    </source>
</evidence>
<dbReference type="GO" id="GO:0008097">
    <property type="term" value="F:5S rRNA binding"/>
    <property type="evidence" value="ECO:0007669"/>
    <property type="project" value="InterPro"/>
</dbReference>
<dbReference type="Proteomes" id="UP000696931">
    <property type="component" value="Unassembled WGS sequence"/>
</dbReference>
<dbReference type="Pfam" id="PF14693">
    <property type="entry name" value="Ribosomal_TL5_C"/>
    <property type="match status" value="1"/>
</dbReference>
<dbReference type="NCBIfam" id="TIGR00731">
    <property type="entry name" value="bL25_bact_ctc"/>
    <property type="match status" value="1"/>
</dbReference>
<evidence type="ECO:0000256" key="5">
    <source>
        <dbReference type="HAMAP-Rule" id="MF_01334"/>
    </source>
</evidence>
<comment type="function">
    <text evidence="5">This is one of the proteins that binds to the 5S RNA in the ribosome where it forms part of the central protuberance.</text>
</comment>
<feature type="compositionally biased region" description="Basic and acidic residues" evidence="6">
    <location>
        <begin position="207"/>
        <end position="219"/>
    </location>
</feature>
<name>A0A933SE21_UNCEI</name>
<dbReference type="InterPro" id="IPR020056">
    <property type="entry name" value="Rbsml_bL25/Gln-tRNA_synth_N"/>
</dbReference>
<keyword evidence="2 5" id="KW-0694">RNA-binding</keyword>
<dbReference type="CDD" id="cd00495">
    <property type="entry name" value="Ribosomal_L25_TL5_CTC"/>
    <property type="match status" value="1"/>
</dbReference>
<dbReference type="EMBL" id="JACRIW010000079">
    <property type="protein sequence ID" value="MBI5170028.1"/>
    <property type="molecule type" value="Genomic_DNA"/>
</dbReference>